<dbReference type="PROSITE" id="PS50240">
    <property type="entry name" value="TRYPSIN_DOM"/>
    <property type="match status" value="1"/>
</dbReference>
<feature type="domain" description="Sushi" evidence="11">
    <location>
        <begin position="606"/>
        <end position="663"/>
    </location>
</feature>
<comment type="caution">
    <text evidence="13">The sequence shown here is derived from an EMBL/GenBank/DDBJ whole genome shotgun (WGS) entry which is preliminary data.</text>
</comment>
<evidence type="ECO:0000259" key="8">
    <source>
        <dbReference type="PROSITE" id="PS50022"/>
    </source>
</evidence>
<dbReference type="PANTHER" id="PTHR45656:SF4">
    <property type="entry name" value="PROTEIN CBR-CLEC-78"/>
    <property type="match status" value="1"/>
</dbReference>
<dbReference type="SMART" id="SM00020">
    <property type="entry name" value="Tryp_SPc"/>
    <property type="match status" value="1"/>
</dbReference>
<dbReference type="InterPro" id="IPR051277">
    <property type="entry name" value="SEZ6_CSMD_C4BPB_Regulators"/>
</dbReference>
<evidence type="ECO:0000259" key="10">
    <source>
        <dbReference type="PROSITE" id="PS50240"/>
    </source>
</evidence>
<dbReference type="Gene3D" id="2.40.155.10">
    <property type="entry name" value="Green fluorescent protein"/>
    <property type="match status" value="1"/>
</dbReference>
<evidence type="ECO:0000256" key="5">
    <source>
        <dbReference type="PROSITE-ProRule" id="PRU00076"/>
    </source>
</evidence>
<dbReference type="CDD" id="cd00033">
    <property type="entry name" value="CCP"/>
    <property type="match status" value="16"/>
</dbReference>
<dbReference type="Proteomes" id="UP001159405">
    <property type="component" value="Unassembled WGS sequence"/>
</dbReference>
<dbReference type="EMBL" id="CALNXK010000101">
    <property type="protein sequence ID" value="CAH3155367.1"/>
    <property type="molecule type" value="Genomic_DNA"/>
</dbReference>
<dbReference type="CDD" id="cd00054">
    <property type="entry name" value="EGF_CA"/>
    <property type="match status" value="1"/>
</dbReference>
<dbReference type="PROSITE" id="PS01286">
    <property type="entry name" value="FA58C_2"/>
    <property type="match status" value="1"/>
</dbReference>
<comment type="caution">
    <text evidence="5">Lacks conserved residue(s) required for the propagation of feature annotation.</text>
</comment>
<dbReference type="InterPro" id="IPR024731">
    <property type="entry name" value="NELL2-like_EGF"/>
</dbReference>
<dbReference type="InterPro" id="IPR009003">
    <property type="entry name" value="Peptidase_S1_PA"/>
</dbReference>
<accession>A0ABN8Q5I9</accession>
<dbReference type="InterPro" id="IPR000742">
    <property type="entry name" value="EGF"/>
</dbReference>
<evidence type="ECO:0000256" key="1">
    <source>
        <dbReference type="ARBA" id="ARBA00022536"/>
    </source>
</evidence>
<feature type="disulfide bond" evidence="6">
    <location>
        <begin position="873"/>
        <end position="900"/>
    </location>
</feature>
<feature type="disulfide bond" evidence="6">
    <location>
        <begin position="577"/>
        <end position="604"/>
    </location>
</feature>
<dbReference type="PROSITE" id="PS51390">
    <property type="entry name" value="WAP"/>
    <property type="match status" value="1"/>
</dbReference>
<feature type="domain" description="Sushi" evidence="11">
    <location>
        <begin position="726"/>
        <end position="783"/>
    </location>
</feature>
<keyword evidence="14" id="KW-1185">Reference proteome</keyword>
<dbReference type="InterPro" id="IPR009017">
    <property type="entry name" value="GFP"/>
</dbReference>
<dbReference type="SMART" id="SM00032">
    <property type="entry name" value="CCP"/>
    <property type="match status" value="17"/>
</dbReference>
<feature type="signal peptide" evidence="7">
    <location>
        <begin position="1"/>
        <end position="24"/>
    </location>
</feature>
<feature type="domain" description="Sushi" evidence="11">
    <location>
        <begin position="1421"/>
        <end position="1474"/>
    </location>
</feature>
<dbReference type="SMART" id="SM00179">
    <property type="entry name" value="EGF_CA"/>
    <property type="match status" value="1"/>
</dbReference>
<reference evidence="13 14" key="1">
    <citation type="submission" date="2022-05" db="EMBL/GenBank/DDBJ databases">
        <authorList>
            <consortium name="Genoscope - CEA"/>
            <person name="William W."/>
        </authorList>
    </citation>
    <scope>NUCLEOTIDE SEQUENCE [LARGE SCALE GENOMIC DNA]</scope>
</reference>
<dbReference type="Pfam" id="PF00754">
    <property type="entry name" value="F5_F8_type_C"/>
    <property type="match status" value="1"/>
</dbReference>
<evidence type="ECO:0000259" key="9">
    <source>
        <dbReference type="PROSITE" id="PS50026"/>
    </source>
</evidence>
<dbReference type="InterPro" id="IPR001881">
    <property type="entry name" value="EGF-like_Ca-bd_dom"/>
</dbReference>
<feature type="domain" description="Sushi" evidence="11">
    <location>
        <begin position="1362"/>
        <end position="1418"/>
    </location>
</feature>
<evidence type="ECO:0000256" key="3">
    <source>
        <dbReference type="ARBA" id="ARBA00022737"/>
    </source>
</evidence>
<dbReference type="PANTHER" id="PTHR45656">
    <property type="entry name" value="PROTEIN CBR-CLEC-78"/>
    <property type="match status" value="1"/>
</dbReference>
<feature type="domain" description="Sushi" evidence="11">
    <location>
        <begin position="784"/>
        <end position="843"/>
    </location>
</feature>
<feature type="domain" description="Sushi" evidence="11">
    <location>
        <begin position="844"/>
        <end position="902"/>
    </location>
</feature>
<feature type="domain" description="WAP" evidence="12">
    <location>
        <begin position="498"/>
        <end position="547"/>
    </location>
</feature>
<feature type="domain" description="F5/8 type C" evidence="8">
    <location>
        <begin position="1472"/>
        <end position="1617"/>
    </location>
</feature>
<dbReference type="PROSITE" id="PS50026">
    <property type="entry name" value="EGF_3"/>
    <property type="match status" value="1"/>
</dbReference>
<gene>
    <name evidence="13" type="ORF">PLOB_00001516</name>
</gene>
<dbReference type="InterPro" id="IPR008197">
    <property type="entry name" value="WAP_dom"/>
</dbReference>
<dbReference type="Gene3D" id="2.10.70.10">
    <property type="entry name" value="Complement Module, domain 1"/>
    <property type="match status" value="17"/>
</dbReference>
<keyword evidence="6" id="KW-0768">Sushi</keyword>
<dbReference type="SUPFAM" id="SSF57535">
    <property type="entry name" value="Complement control module/SCR domain"/>
    <property type="match status" value="17"/>
</dbReference>
<dbReference type="InterPro" id="IPR008979">
    <property type="entry name" value="Galactose-bd-like_sf"/>
</dbReference>
<keyword evidence="4 6" id="KW-1015">Disulfide bond</keyword>
<dbReference type="SUPFAM" id="SSF57196">
    <property type="entry name" value="EGF/Laminin"/>
    <property type="match status" value="1"/>
</dbReference>
<keyword evidence="1 5" id="KW-0245">EGF-like domain</keyword>
<feature type="domain" description="Sushi" evidence="11">
    <location>
        <begin position="548"/>
        <end position="605"/>
    </location>
</feature>
<protein>
    <submittedName>
        <fullName evidence="13">Uncharacterized protein</fullName>
    </submittedName>
</protein>
<feature type="domain" description="EGF-like" evidence="9">
    <location>
        <begin position="110"/>
        <end position="150"/>
    </location>
</feature>
<evidence type="ECO:0000313" key="14">
    <source>
        <dbReference type="Proteomes" id="UP001159405"/>
    </source>
</evidence>
<feature type="domain" description="Sushi" evidence="11">
    <location>
        <begin position="1188"/>
        <end position="1244"/>
    </location>
</feature>
<evidence type="ECO:0000256" key="2">
    <source>
        <dbReference type="ARBA" id="ARBA00022729"/>
    </source>
</evidence>
<evidence type="ECO:0000256" key="7">
    <source>
        <dbReference type="SAM" id="SignalP"/>
    </source>
</evidence>
<proteinExistence type="predicted"/>
<dbReference type="SUPFAM" id="SSF49785">
    <property type="entry name" value="Galactose-binding domain-like"/>
    <property type="match status" value="1"/>
</dbReference>
<dbReference type="Gene3D" id="2.60.120.260">
    <property type="entry name" value="Galactose-binding domain-like"/>
    <property type="match status" value="1"/>
</dbReference>
<dbReference type="Pfam" id="PF00084">
    <property type="entry name" value="Sushi"/>
    <property type="match status" value="17"/>
</dbReference>
<dbReference type="CDD" id="cd00190">
    <property type="entry name" value="Tryp_SPc"/>
    <property type="match status" value="1"/>
</dbReference>
<feature type="domain" description="Peptidase S1" evidence="10">
    <location>
        <begin position="184"/>
        <end position="436"/>
    </location>
</feature>
<dbReference type="InterPro" id="IPR000421">
    <property type="entry name" value="FA58C"/>
</dbReference>
<feature type="domain" description="Sushi" evidence="11">
    <location>
        <begin position="1070"/>
        <end position="1132"/>
    </location>
</feature>
<name>A0ABN8Q5I9_9CNID</name>
<dbReference type="InterPro" id="IPR000152">
    <property type="entry name" value="EGF-type_Asp/Asn_hydroxyl_site"/>
</dbReference>
<feature type="domain" description="Sushi" evidence="11">
    <location>
        <begin position="664"/>
        <end position="725"/>
    </location>
</feature>
<evidence type="ECO:0000256" key="4">
    <source>
        <dbReference type="ARBA" id="ARBA00023157"/>
    </source>
</evidence>
<feature type="domain" description="Sushi" evidence="11">
    <location>
        <begin position="958"/>
        <end position="1014"/>
    </location>
</feature>
<evidence type="ECO:0000313" key="13">
    <source>
        <dbReference type="EMBL" id="CAH3155367.1"/>
    </source>
</evidence>
<feature type="chain" id="PRO_5045277939" evidence="7">
    <location>
        <begin position="25"/>
        <end position="1751"/>
    </location>
</feature>
<organism evidence="13 14">
    <name type="scientific">Porites lobata</name>
    <dbReference type="NCBI Taxonomy" id="104759"/>
    <lineage>
        <taxon>Eukaryota</taxon>
        <taxon>Metazoa</taxon>
        <taxon>Cnidaria</taxon>
        <taxon>Anthozoa</taxon>
        <taxon>Hexacorallia</taxon>
        <taxon>Scleractinia</taxon>
        <taxon>Fungiina</taxon>
        <taxon>Poritidae</taxon>
        <taxon>Porites</taxon>
    </lineage>
</organism>
<dbReference type="PROSITE" id="PS50022">
    <property type="entry name" value="FA58C_3"/>
    <property type="match status" value="1"/>
</dbReference>
<dbReference type="PRINTS" id="PR00722">
    <property type="entry name" value="CHYMOTRYPSIN"/>
</dbReference>
<dbReference type="InterPro" id="IPR043504">
    <property type="entry name" value="Peptidase_S1_PA_chymotrypsin"/>
</dbReference>
<dbReference type="Gene3D" id="2.40.10.10">
    <property type="entry name" value="Trypsin-like serine proteases"/>
    <property type="match status" value="1"/>
</dbReference>
<feature type="disulfide bond" evidence="6">
    <location>
        <begin position="634"/>
        <end position="661"/>
    </location>
</feature>
<dbReference type="Pfam" id="PF12947">
    <property type="entry name" value="EGF_3"/>
    <property type="match status" value="1"/>
</dbReference>
<dbReference type="SMART" id="SM00181">
    <property type="entry name" value="EGF"/>
    <property type="match status" value="1"/>
</dbReference>
<keyword evidence="2 7" id="KW-0732">Signal</keyword>
<dbReference type="InterPro" id="IPR001254">
    <property type="entry name" value="Trypsin_dom"/>
</dbReference>
<sequence>MALPNHSLIFFLGLIALRIGEVSSFGKTSSKAFLRKCLDPGVPKNGFRVGEDFSYKETVEYFCNPGFKLTEGTRFRSCQKNNKWNGTLPTCKDINECREYEDYILPYTNNNDVRVKHIHLCHGKATCLNTIGSFHCKCNPGYYGDGKYCVSEKHLSTAMKKKKKLSPYTCGTLGQKNATRTRRIVGGISSSHGAWPWQVAISYANTRTGYYLFNGALIKSRWVLTVANVLQVKKGAKPMKPSRLRLVLGEFNRGKLDGTETFIRVKRIVIHPRYNGNGLANNIALLELEKPAKLNNHIRMVCIPKGKRDKALEKPMQYGTVAGWGSTKPIRLGESPGPLSAELRQVTVPIIPDKECKQATIYSYNKEDTLCAGFKRKPKDPCFGDIGSPLVMQNPRSGRWNVIGLFGWSEGCGKPRKYAYYTRVSRYRKWIRSILKQRYNGYGVEQFNVIIDVLGGYCKHLENSVRKLLGARARTVHVLVILALIYPVIDCRKNRKKDSAKSTKCPRTNSKAFRYCTKRTCRLNGDCKSNEKCLCDGDCGMSCVRNNLKCKPPPKPKNSQQRLSKGFNFGSVVTYSCTGQYKVRGSAKRTCRAIGQWDGRKARCRVMCDDPGDIAFGNRRYDGFQAGKTVIYWCYDAYELVGSPRMTCQNNGRWSASKPKCELPRCNPPRFPDEAIVIHPRKMPKKFKHSDTILLKCKDGYFKSGIGAMKCKKGDIWTGGITCSPKSCGRPKAISHGKIIGYVYSFKEKVRYTCNEGYKLRGPAYRQCQANEKWSGSDPICNAVDCGPLNAPVDGTIIERVAYTYGHRIVFECKSPGYEMKGSKIRTCLSNGQWSGSRTTCEIVKCVDPGTPANGIQKVKKGFVYGGSVTFVCNKDYILEGTDTTYCRADKSWNSPVPRCLAPCPNPGVPYQGYRIGQDFRHGRTVRFTCPRNHVMEGVPAITCSNGRWDHNKPSCKAPCKEPADPVHGSKRGRDFKHGHSVRFYCRGGYQRVGAASITCNDGKWNSQNPVCKGICGRPRTSPGVILLGNSFLHGDRVTFFCDKNLDLFGKAELRCVGRAWDSSEPECKARCTFKGPPEHGFYVKGARNKGDKIKHGERITYDCLRDYTLVGNNAQECNNGRWTNDIPSCKASCQNPGRVKHGVKIGNDYGHGKTVRYQCDGNYILEGKDQLTCHDGKWNFDLPKCKAPCNEPAAPSFGRKRGKDFRHGHSVNYFCRQGYQIIGAVSITCNNGTWNDQVPVCKGVCGRPWTPGNVNLHGNSFLDGDVVTFTCTKNHDLVGNAALRCVGQAWNSSVPECKGQCIFDGTPLNGRTLNRFFVKGATLKHNSIVEFSCDSSYELTGSKVLHCKDGQWNATTPSCKASCGDPGLIDRGRRIGNDFSHGQIVIYQCRQGYSLEGSQKLKCNNGHWDAAVPQCKASCALLQAPLDGRVDKNDAKHGALVSFSCNDGFQMKGSRILKCLGGKWNGSAPTCTECGRALGMENYSIPDSNITSPGPHYFKRFARYARLNGPLSWCALAQQYLQIDLGKSYKVTSIATQGGRMDTGGKWVEEYKVAFYVGATRVMYSEFGKEKSIQGNRDASSVVKYHLKEPFVTSKLLIYPGLQSQSFCLRMEIYGCNPNPECILPGSVFWGLWTRKDNSLNYYRAFIKKITASYINFVLQVDNSQWRRYNRTEPVLVIDKLPKMKEISVNSSVIAVHKPGMPEWYRAGNVTGTNERLSLVQVRFKNRDKRWVPLKKLRLVKRPKFCLDRV</sequence>
<evidence type="ECO:0000259" key="11">
    <source>
        <dbReference type="PROSITE" id="PS50923"/>
    </source>
</evidence>
<dbReference type="InterPro" id="IPR035976">
    <property type="entry name" value="Sushi/SCR/CCP_sf"/>
</dbReference>
<keyword evidence="3" id="KW-0677">Repeat</keyword>
<evidence type="ECO:0000256" key="6">
    <source>
        <dbReference type="PROSITE-ProRule" id="PRU00302"/>
    </source>
</evidence>
<feature type="domain" description="Sushi" evidence="11">
    <location>
        <begin position="1247"/>
        <end position="1300"/>
    </location>
</feature>
<feature type="domain" description="Sushi" evidence="11">
    <location>
        <begin position="35"/>
        <end position="93"/>
    </location>
</feature>
<dbReference type="PROSITE" id="PS50923">
    <property type="entry name" value="SUSHI"/>
    <property type="match status" value="13"/>
</dbReference>
<dbReference type="SUPFAM" id="SSF50494">
    <property type="entry name" value="Trypsin-like serine proteases"/>
    <property type="match status" value="1"/>
</dbReference>
<feature type="disulfide bond" evidence="6">
    <location>
        <begin position="754"/>
        <end position="781"/>
    </location>
</feature>
<dbReference type="InterPro" id="IPR000436">
    <property type="entry name" value="Sushi_SCR_CCP_dom"/>
</dbReference>
<dbReference type="Pfam" id="PF00089">
    <property type="entry name" value="Trypsin"/>
    <property type="match status" value="1"/>
</dbReference>
<dbReference type="PROSITE" id="PS00010">
    <property type="entry name" value="ASX_HYDROXYL"/>
    <property type="match status" value="1"/>
</dbReference>
<evidence type="ECO:0000259" key="12">
    <source>
        <dbReference type="PROSITE" id="PS51390"/>
    </source>
</evidence>
<dbReference type="SMART" id="SM00231">
    <property type="entry name" value="FA58C"/>
    <property type="match status" value="1"/>
</dbReference>
<dbReference type="PROSITE" id="PS01186">
    <property type="entry name" value="EGF_2"/>
    <property type="match status" value="1"/>
</dbReference>
<dbReference type="InterPro" id="IPR001314">
    <property type="entry name" value="Peptidase_S1A"/>
</dbReference>